<accession>A0ABR7I7T3</accession>
<dbReference type="EMBL" id="JACOQH010000002">
    <property type="protein sequence ID" value="MBC5753011.1"/>
    <property type="molecule type" value="Genomic_DNA"/>
</dbReference>
<dbReference type="Proteomes" id="UP000621540">
    <property type="component" value="Unassembled WGS sequence"/>
</dbReference>
<name>A0ABR7I7T3_9FIRM</name>
<feature type="domain" description="Phage tail tape measure protein" evidence="3">
    <location>
        <begin position="99"/>
        <end position="296"/>
    </location>
</feature>
<organism evidence="4 5">
    <name type="scientific">Roseburia yibonii</name>
    <dbReference type="NCBI Taxonomy" id="2763063"/>
    <lineage>
        <taxon>Bacteria</taxon>
        <taxon>Bacillati</taxon>
        <taxon>Bacillota</taxon>
        <taxon>Clostridia</taxon>
        <taxon>Lachnospirales</taxon>
        <taxon>Lachnospiraceae</taxon>
        <taxon>Roseburia</taxon>
    </lineage>
</organism>
<dbReference type="InterPro" id="IPR010090">
    <property type="entry name" value="Phage_tape_meas"/>
</dbReference>
<protein>
    <submittedName>
        <fullName evidence="4">Phage tail tape measure protein</fullName>
    </submittedName>
</protein>
<feature type="compositionally biased region" description="Low complexity" evidence="2">
    <location>
        <begin position="988"/>
        <end position="1023"/>
    </location>
</feature>
<keyword evidence="5" id="KW-1185">Reference proteome</keyword>
<sequence>MGMTRRELRKITRDAISSNQSIRQQMSSAFDTVNGGMERISSVAKEALELTAKISAAGLTAASAAGAYAVKVGSSYEAQMSTVQAISMASAEDMKILGDKAKEMGATTVFSASQAGEAMEYMAMAGWKTQDMVNGIGGIMNLAAASGEDLGAVSDIVTDALTAFGLSAADSGHFADVLAAASSNANTNVSMMGETFKYVAPVAGAMKYSVEDTAEVIGLMANSGIKASQAGTSLRAILSRMVRPTDDVAAAMKRVGVELTIDGKMKSLNEVVSDLRNGFAGLSDEEKTQVASALAGQEAMSGLLAVVNASDADVNKLAESINNCTGAAEKMAQIRIDNLKGDATLFASAAEGLGISAFDDMNPLLRSGTQLATSYVNNAREYLESTGILSDTFDNLNQKLPTFVREAKEAGREIKEISEPLITTGEWLADHPDIVKSTLVGIGTTLVSFKIASKIKEVTGAIQAMNFAMKANPWTLAISAIGVGIGAFSAIRTEIKETRKELKNANLSEHFGDITLSMEELEDVSQRIVRTDTFGQFSQSLEELGKADTLSQSIEDTIAALNKTEWEVSIGLKLSDDEKSEYQQNIASYIQQTQDLLLQKQYAVSMNLELFTDDSTIGAGIREKTNEFYSSNYSTLQDLGTKLQDAVNSAFEDGFLDIDEVKEIQELQAQIAEMQSMLADSKSKAAYDALDVEFGGVELDADTFQNLQEKIAEIAENDAKTYNEAYSTAMSEYHTELDSGWITEDEFTVRKAQADAKYLQELAQSTDNAMSYEVQAITKQYSDELDKALPELQDKTAFAIQDIIDSPNTVSWDGFFRDLTEGNGLDQATKDALADLYKYLEPNVEQMESLRSQYIEAGMEFPQALSEGLTNAEMLGMLAGDADAMYMYLSDAIMDSPDKFNIYQAMVDAGIFIPDPLRDAIEAAKTEAKTALNGLLQSMKQNAMELFGAGIDINVPVRTSYDLQAGAPLSNAAISNLQSQSLDWVGASSRSSSGRSKSTSKTTTKTTTKTSTKSSGSKNTSGKMRSGLQRNAVGGIFDTPQVGWYAEAGSSEALIPLDGSKRAVSLWEQAGLLLGVPSGAESKEDKTFRPTVSESGSSEKEADAQTVQIIFSPVYHFEGDTSKPEVQDAVKMSFDDFKKMMGQYIRENKRLTF</sequence>
<feature type="region of interest" description="Disordered" evidence="2">
    <location>
        <begin position="1079"/>
        <end position="1100"/>
    </location>
</feature>
<evidence type="ECO:0000256" key="1">
    <source>
        <dbReference type="ARBA" id="ARBA00022612"/>
    </source>
</evidence>
<keyword evidence="1" id="KW-1188">Viral release from host cell</keyword>
<dbReference type="PANTHER" id="PTHR37813:SF1">
    <property type="entry name" value="FELS-2 PROPHAGE PROTEIN"/>
    <property type="match status" value="1"/>
</dbReference>
<evidence type="ECO:0000259" key="3">
    <source>
        <dbReference type="Pfam" id="PF10145"/>
    </source>
</evidence>
<evidence type="ECO:0000313" key="4">
    <source>
        <dbReference type="EMBL" id="MBC5753011.1"/>
    </source>
</evidence>
<proteinExistence type="predicted"/>
<feature type="region of interest" description="Disordered" evidence="2">
    <location>
        <begin position="986"/>
        <end position="1031"/>
    </location>
</feature>
<comment type="caution">
    <text evidence="4">The sequence shown here is derived from an EMBL/GenBank/DDBJ whole genome shotgun (WGS) entry which is preliminary data.</text>
</comment>
<evidence type="ECO:0000256" key="2">
    <source>
        <dbReference type="SAM" id="MobiDB-lite"/>
    </source>
</evidence>
<dbReference type="PANTHER" id="PTHR37813">
    <property type="entry name" value="FELS-2 PROPHAGE PROTEIN"/>
    <property type="match status" value="1"/>
</dbReference>
<dbReference type="NCBIfam" id="TIGR01760">
    <property type="entry name" value="tape_meas_TP901"/>
    <property type="match status" value="1"/>
</dbReference>
<evidence type="ECO:0000313" key="5">
    <source>
        <dbReference type="Proteomes" id="UP000621540"/>
    </source>
</evidence>
<dbReference type="Pfam" id="PF10145">
    <property type="entry name" value="PhageMin_Tail"/>
    <property type="match status" value="1"/>
</dbReference>
<gene>
    <name evidence="4" type="ORF">H8Z76_03050</name>
</gene>
<reference evidence="4 5" key="1">
    <citation type="submission" date="2020-08" db="EMBL/GenBank/DDBJ databases">
        <title>Genome public.</title>
        <authorList>
            <person name="Liu C."/>
            <person name="Sun Q."/>
        </authorList>
    </citation>
    <scope>NUCLEOTIDE SEQUENCE [LARGE SCALE GENOMIC DNA]</scope>
    <source>
        <strain evidence="4 5">BX0805</strain>
    </source>
</reference>